<feature type="region of interest" description="Disordered" evidence="2">
    <location>
        <begin position="195"/>
        <end position="232"/>
    </location>
</feature>
<dbReference type="InterPro" id="IPR011993">
    <property type="entry name" value="PH-like_dom_sf"/>
</dbReference>
<feature type="region of interest" description="Disordered" evidence="2">
    <location>
        <begin position="23"/>
        <end position="42"/>
    </location>
</feature>
<name>A0A4V3XJB1_9APHY</name>
<gene>
    <name evidence="3" type="ORF">EUX98_g1824</name>
</gene>
<keyword evidence="1" id="KW-0175">Coiled coil</keyword>
<keyword evidence="4" id="KW-1185">Reference proteome</keyword>
<dbReference type="Gene3D" id="2.30.29.30">
    <property type="entry name" value="Pleckstrin-homology domain (PH domain)/Phosphotyrosine-binding domain (PTB)"/>
    <property type="match status" value="1"/>
</dbReference>
<dbReference type="AlphaFoldDB" id="A0A4V3XJB1"/>
<feature type="compositionally biased region" description="Basic and acidic residues" evidence="2">
    <location>
        <begin position="195"/>
        <end position="206"/>
    </location>
</feature>
<sequence length="339" mass="38996">MSRFRLKVLTLFRTQVDKHLTCHTDTEDMESAPPPPPPKDTYRFAYDMTLTSRDKPLPDRGSSPLKPHYASPSPPVAHAYSQSHAPVTVVYPYPRRRHRSEPAEAHEFIDAAAEEVQRQARLKLEKQAALLQQAAEDEQRKRTLDAELHYAATIRRQREAQERAVEEQKRQEIDARRTWEKEKRMAEARKLQEWREQQVKRTEEVAMSKSELRKRKAEERRNRDLSSPNLGSSTDDDLVSGWVTVQAGDSLMSKRRYCVAGGHELKFYKDSSGTSQLMETIDASDIVKVSDNEDEFYDLELLQHAFGLQLRNGKTFIIITDVAHHTEDFITAAIQLAGL</sequence>
<evidence type="ECO:0008006" key="5">
    <source>
        <dbReference type="Google" id="ProtNLM"/>
    </source>
</evidence>
<feature type="coiled-coil region" evidence="1">
    <location>
        <begin position="121"/>
        <end position="171"/>
    </location>
</feature>
<evidence type="ECO:0000256" key="1">
    <source>
        <dbReference type="SAM" id="Coils"/>
    </source>
</evidence>
<protein>
    <recommendedName>
        <fullName evidence="5">PH domain-containing protein</fullName>
    </recommendedName>
</protein>
<evidence type="ECO:0000313" key="4">
    <source>
        <dbReference type="Proteomes" id="UP000308730"/>
    </source>
</evidence>
<organism evidence="3 4">
    <name type="scientific">Antrodiella citrinella</name>
    <dbReference type="NCBI Taxonomy" id="2447956"/>
    <lineage>
        <taxon>Eukaryota</taxon>
        <taxon>Fungi</taxon>
        <taxon>Dikarya</taxon>
        <taxon>Basidiomycota</taxon>
        <taxon>Agaricomycotina</taxon>
        <taxon>Agaricomycetes</taxon>
        <taxon>Polyporales</taxon>
        <taxon>Steccherinaceae</taxon>
        <taxon>Antrodiella</taxon>
    </lineage>
</organism>
<dbReference type="OrthoDB" id="2123378at2759"/>
<reference evidence="3 4" key="1">
    <citation type="submission" date="2019-02" db="EMBL/GenBank/DDBJ databases">
        <title>Genome sequencing of the rare red list fungi Antrodiella citrinella (Flaviporus citrinellus).</title>
        <authorList>
            <person name="Buettner E."/>
            <person name="Kellner H."/>
        </authorList>
    </citation>
    <scope>NUCLEOTIDE SEQUENCE [LARGE SCALE GENOMIC DNA]</scope>
    <source>
        <strain evidence="3 4">DSM 108506</strain>
    </source>
</reference>
<dbReference type="Proteomes" id="UP000308730">
    <property type="component" value="Unassembled WGS sequence"/>
</dbReference>
<dbReference type="EMBL" id="SGPM01000023">
    <property type="protein sequence ID" value="THH32373.1"/>
    <property type="molecule type" value="Genomic_DNA"/>
</dbReference>
<evidence type="ECO:0000256" key="2">
    <source>
        <dbReference type="SAM" id="MobiDB-lite"/>
    </source>
</evidence>
<comment type="caution">
    <text evidence="3">The sequence shown here is derived from an EMBL/GenBank/DDBJ whole genome shotgun (WGS) entry which is preliminary data.</text>
</comment>
<evidence type="ECO:0000313" key="3">
    <source>
        <dbReference type="EMBL" id="THH32373.1"/>
    </source>
</evidence>
<accession>A0A4V3XJB1</accession>
<feature type="region of interest" description="Disordered" evidence="2">
    <location>
        <begin position="52"/>
        <end position="81"/>
    </location>
</feature>
<proteinExistence type="predicted"/>
<dbReference type="SUPFAM" id="SSF50729">
    <property type="entry name" value="PH domain-like"/>
    <property type="match status" value="1"/>
</dbReference>